<dbReference type="AlphaFoldDB" id="A0AAV7IQ75"/>
<name>A0AAV7IQ75_COTGL</name>
<evidence type="ECO:0000256" key="1">
    <source>
        <dbReference type="ARBA" id="ARBA00004651"/>
    </source>
</evidence>
<keyword evidence="8 10" id="KW-0675">Receptor</keyword>
<evidence type="ECO:0000256" key="4">
    <source>
        <dbReference type="ARBA" id="ARBA00022692"/>
    </source>
</evidence>
<evidence type="ECO:0000256" key="8">
    <source>
        <dbReference type="ARBA" id="ARBA00023170"/>
    </source>
</evidence>
<proteinExistence type="inferred from homology"/>
<keyword evidence="7 10" id="KW-0472">Membrane</keyword>
<comment type="subcellular location">
    <subcellularLocation>
        <location evidence="1 10">Cell membrane</location>
        <topology evidence="1 10">Multi-pass membrane protein</topology>
    </subcellularLocation>
</comment>
<dbReference type="EMBL" id="JAHXZJ010001119">
    <property type="protein sequence ID" value="KAH0555024.1"/>
    <property type="molecule type" value="Genomic_DNA"/>
</dbReference>
<evidence type="ECO:0000313" key="12">
    <source>
        <dbReference type="Proteomes" id="UP000826195"/>
    </source>
</evidence>
<organism evidence="11 12">
    <name type="scientific">Cotesia glomerata</name>
    <name type="common">Lepidopteran parasitic wasp</name>
    <name type="synonym">Apanteles glomeratus</name>
    <dbReference type="NCBI Taxonomy" id="32391"/>
    <lineage>
        <taxon>Eukaryota</taxon>
        <taxon>Metazoa</taxon>
        <taxon>Ecdysozoa</taxon>
        <taxon>Arthropoda</taxon>
        <taxon>Hexapoda</taxon>
        <taxon>Insecta</taxon>
        <taxon>Pterygota</taxon>
        <taxon>Neoptera</taxon>
        <taxon>Endopterygota</taxon>
        <taxon>Hymenoptera</taxon>
        <taxon>Apocrita</taxon>
        <taxon>Ichneumonoidea</taxon>
        <taxon>Braconidae</taxon>
        <taxon>Microgastrinae</taxon>
        <taxon>Cotesia</taxon>
    </lineage>
</organism>
<evidence type="ECO:0000256" key="2">
    <source>
        <dbReference type="ARBA" id="ARBA00022475"/>
    </source>
</evidence>
<comment type="caution">
    <text evidence="11">The sequence shown here is derived from an EMBL/GenBank/DDBJ whole genome shotgun (WGS) entry which is preliminary data.</text>
</comment>
<sequence>MNNIVGKVTDTCESLWNVELVLFGMIGHKSLRRAFGSEEYHTPIGEVITSICAACFLTMCVSSSTRTFFTVGFEDLSVTGEIISGLLSGFLIFIRITRFASEKNAFFSILRDFHILWEDVKTLKHLRSEIDEMINSTKAPRYLYLGSAVILSLIYALPPYGAMLIGFFQKGPFEIDYSMTVYPLNYAFPHDTYLSYNLCLIYEVIVDYLVTLYWVACDITFIQLTTHLRIHILALSNNFTLESYDAEEIHEYFTVNRISNLAKRHEHLMRLCKRVETLFNPIFFFTILFNGIDLCCCIIMLDREATDGDWNKFSKSVAHAITLFIQIIIYCDFAHQTSELMNNIAPTIFNSPWAFCDKKVQKLLAIIMMRANKDYKFMAYGILNLDREQMTRIFKTTGSYFTLLRSFD</sequence>
<comment type="caution">
    <text evidence="10">Lacks conserved residue(s) required for the propagation of feature annotation.</text>
</comment>
<comment type="similarity">
    <text evidence="10">Belongs to the insect chemoreceptor superfamily. Heteromeric odorant receptor channel (TC 1.A.69) family.</text>
</comment>
<keyword evidence="2" id="KW-1003">Cell membrane</keyword>
<feature type="transmembrane region" description="Helical" evidence="10">
    <location>
        <begin position="142"/>
        <end position="168"/>
    </location>
</feature>
<keyword evidence="12" id="KW-1185">Reference proteome</keyword>
<keyword evidence="4 10" id="KW-0812">Transmembrane</keyword>
<keyword evidence="6 10" id="KW-1133">Transmembrane helix</keyword>
<evidence type="ECO:0000256" key="5">
    <source>
        <dbReference type="ARBA" id="ARBA00022725"/>
    </source>
</evidence>
<reference evidence="11 12" key="1">
    <citation type="journal article" date="2021" name="J. Hered.">
        <title>A chromosome-level genome assembly of the parasitoid wasp, Cotesia glomerata (Hymenoptera: Braconidae).</title>
        <authorList>
            <person name="Pinto B.J."/>
            <person name="Weis J.J."/>
            <person name="Gamble T."/>
            <person name="Ode P.J."/>
            <person name="Paul R."/>
            <person name="Zaspel J.M."/>
        </authorList>
    </citation>
    <scope>NUCLEOTIDE SEQUENCE [LARGE SCALE GENOMIC DNA]</scope>
    <source>
        <strain evidence="11">CgM1</strain>
    </source>
</reference>
<keyword evidence="3 10" id="KW-0716">Sensory transduction</keyword>
<evidence type="ECO:0000313" key="11">
    <source>
        <dbReference type="EMBL" id="KAH0555024.1"/>
    </source>
</evidence>
<dbReference type="PANTHER" id="PTHR21137:SF35">
    <property type="entry name" value="ODORANT RECEPTOR 19A-RELATED"/>
    <property type="match status" value="1"/>
</dbReference>
<feature type="transmembrane region" description="Helical" evidence="10">
    <location>
        <begin position="313"/>
        <end position="333"/>
    </location>
</feature>
<protein>
    <recommendedName>
        <fullName evidence="10">Odorant receptor</fullName>
    </recommendedName>
</protein>
<evidence type="ECO:0000256" key="7">
    <source>
        <dbReference type="ARBA" id="ARBA00023136"/>
    </source>
</evidence>
<evidence type="ECO:0000256" key="10">
    <source>
        <dbReference type="RuleBase" id="RU351113"/>
    </source>
</evidence>
<dbReference type="InterPro" id="IPR004117">
    <property type="entry name" value="7tm6_olfct_rcpt"/>
</dbReference>
<dbReference type="GO" id="GO:0007165">
    <property type="term" value="P:signal transduction"/>
    <property type="evidence" value="ECO:0007669"/>
    <property type="project" value="UniProtKB-KW"/>
</dbReference>
<dbReference type="GO" id="GO:0004984">
    <property type="term" value="F:olfactory receptor activity"/>
    <property type="evidence" value="ECO:0007669"/>
    <property type="project" value="InterPro"/>
</dbReference>
<feature type="transmembrane region" description="Helical" evidence="10">
    <location>
        <begin position="193"/>
        <end position="215"/>
    </location>
</feature>
<dbReference type="PANTHER" id="PTHR21137">
    <property type="entry name" value="ODORANT RECEPTOR"/>
    <property type="match status" value="1"/>
</dbReference>
<feature type="transmembrane region" description="Helical" evidence="10">
    <location>
        <begin position="278"/>
        <end position="301"/>
    </location>
</feature>
<accession>A0AAV7IQ75</accession>
<keyword evidence="9 10" id="KW-0807">Transducer</keyword>
<dbReference type="GO" id="GO:0005549">
    <property type="term" value="F:odorant binding"/>
    <property type="evidence" value="ECO:0007669"/>
    <property type="project" value="InterPro"/>
</dbReference>
<evidence type="ECO:0000256" key="3">
    <source>
        <dbReference type="ARBA" id="ARBA00022606"/>
    </source>
</evidence>
<dbReference type="Pfam" id="PF02949">
    <property type="entry name" value="7tm_6"/>
    <property type="match status" value="1"/>
</dbReference>
<dbReference type="Proteomes" id="UP000826195">
    <property type="component" value="Unassembled WGS sequence"/>
</dbReference>
<evidence type="ECO:0000256" key="9">
    <source>
        <dbReference type="ARBA" id="ARBA00023224"/>
    </source>
</evidence>
<keyword evidence="5 10" id="KW-0552">Olfaction</keyword>
<evidence type="ECO:0000256" key="6">
    <source>
        <dbReference type="ARBA" id="ARBA00022989"/>
    </source>
</evidence>
<gene>
    <name evidence="11" type="ORF">KQX54_014763</name>
</gene>
<dbReference type="GO" id="GO:0005886">
    <property type="term" value="C:plasma membrane"/>
    <property type="evidence" value="ECO:0007669"/>
    <property type="project" value="UniProtKB-SubCell"/>
</dbReference>